<dbReference type="GO" id="GO:0032259">
    <property type="term" value="P:methylation"/>
    <property type="evidence" value="ECO:0007669"/>
    <property type="project" value="UniProtKB-KW"/>
</dbReference>
<dbReference type="Proteomes" id="UP000503447">
    <property type="component" value="Chromosome"/>
</dbReference>
<evidence type="ECO:0000256" key="1">
    <source>
        <dbReference type="SAM" id="MobiDB-lite"/>
    </source>
</evidence>
<gene>
    <name evidence="3" type="ORF">FTUN_4211</name>
</gene>
<evidence type="ECO:0000313" key="3">
    <source>
        <dbReference type="EMBL" id="QJW96654.1"/>
    </source>
</evidence>
<reference evidence="4" key="1">
    <citation type="submission" date="2020-05" db="EMBL/GenBank/DDBJ databases">
        <title>Frigoriglobus tundricola gen. nov., sp. nov., a psychrotolerant cellulolytic planctomycete of the family Gemmataceae with two divergent copies of 16S rRNA gene.</title>
        <authorList>
            <person name="Kulichevskaya I.S."/>
            <person name="Ivanova A.A."/>
            <person name="Naumoff D.G."/>
            <person name="Beletsky A.V."/>
            <person name="Rijpstra W.I.C."/>
            <person name="Sinninghe Damste J.S."/>
            <person name="Mardanov A.V."/>
            <person name="Ravin N.V."/>
            <person name="Dedysh S.N."/>
        </authorList>
    </citation>
    <scope>NUCLEOTIDE SEQUENCE [LARGE SCALE GENOMIC DNA]</scope>
    <source>
        <strain evidence="4">PL17</strain>
    </source>
</reference>
<evidence type="ECO:0000313" key="4">
    <source>
        <dbReference type="Proteomes" id="UP000503447"/>
    </source>
</evidence>
<dbReference type="PANTHER" id="PTHR38590">
    <property type="entry name" value="BLL0828 PROTEIN"/>
    <property type="match status" value="1"/>
</dbReference>
<evidence type="ECO:0000259" key="2">
    <source>
        <dbReference type="Pfam" id="PF04480"/>
    </source>
</evidence>
<feature type="region of interest" description="Disordered" evidence="1">
    <location>
        <begin position="1"/>
        <end position="27"/>
    </location>
</feature>
<dbReference type="KEGG" id="ftj:FTUN_4211"/>
<dbReference type="InterPro" id="IPR007569">
    <property type="entry name" value="DUF559"/>
</dbReference>
<dbReference type="Pfam" id="PF04480">
    <property type="entry name" value="DUF559"/>
    <property type="match status" value="1"/>
</dbReference>
<dbReference type="AlphaFoldDB" id="A0A6M5YT86"/>
<dbReference type="InterPro" id="IPR011335">
    <property type="entry name" value="Restrct_endonuc-II-like"/>
</dbReference>
<dbReference type="Gene3D" id="3.40.960.10">
    <property type="entry name" value="VSR Endonuclease"/>
    <property type="match status" value="1"/>
</dbReference>
<dbReference type="RefSeq" id="WP_171472191.1">
    <property type="nucleotide sequence ID" value="NZ_CP053452.2"/>
</dbReference>
<protein>
    <submittedName>
        <fullName evidence="3">DNA methylase, putative</fullName>
    </submittedName>
</protein>
<dbReference type="InterPro" id="IPR047216">
    <property type="entry name" value="Endonuclease_DUF559_bact"/>
</dbReference>
<dbReference type="EMBL" id="CP053452">
    <property type="protein sequence ID" value="QJW96654.1"/>
    <property type="molecule type" value="Genomic_DNA"/>
</dbReference>
<organism evidence="3 4">
    <name type="scientific">Frigoriglobus tundricola</name>
    <dbReference type="NCBI Taxonomy" id="2774151"/>
    <lineage>
        <taxon>Bacteria</taxon>
        <taxon>Pseudomonadati</taxon>
        <taxon>Planctomycetota</taxon>
        <taxon>Planctomycetia</taxon>
        <taxon>Gemmatales</taxon>
        <taxon>Gemmataceae</taxon>
        <taxon>Frigoriglobus</taxon>
    </lineage>
</organism>
<dbReference type="GO" id="GO:0008168">
    <property type="term" value="F:methyltransferase activity"/>
    <property type="evidence" value="ECO:0007669"/>
    <property type="project" value="UniProtKB-KW"/>
</dbReference>
<proteinExistence type="predicted"/>
<dbReference type="SUPFAM" id="SSF52980">
    <property type="entry name" value="Restriction endonuclease-like"/>
    <property type="match status" value="1"/>
</dbReference>
<name>A0A6M5YT86_9BACT</name>
<keyword evidence="3" id="KW-0808">Transferase</keyword>
<feature type="domain" description="DUF559" evidence="2">
    <location>
        <begin position="38"/>
        <end position="141"/>
    </location>
</feature>
<dbReference type="PANTHER" id="PTHR38590:SF1">
    <property type="entry name" value="BLL0828 PROTEIN"/>
    <property type="match status" value="1"/>
</dbReference>
<keyword evidence="4" id="KW-1185">Reference proteome</keyword>
<keyword evidence="3" id="KW-0489">Methyltransferase</keyword>
<accession>A0A6M5YT86</accession>
<sequence length="155" mass="17070">MRAVTPLPSGRGAGGVGSSRRPPVPHLISGQKLNDAKAAFVQKLRREMTPEETLLWPRLRGNRLHGLHFRRQQLIHGFIADFYCHAAGVVVEVDGDVHDDQAEYATARDLAFANLGLLVLRFRNEDVPANIADVLRRVGTACADRITAITDPNTE</sequence>